<organism evidence="4 5">
    <name type="scientific">Varroa destructor</name>
    <name type="common">Honeybee mite</name>
    <dbReference type="NCBI Taxonomy" id="109461"/>
    <lineage>
        <taxon>Eukaryota</taxon>
        <taxon>Metazoa</taxon>
        <taxon>Ecdysozoa</taxon>
        <taxon>Arthropoda</taxon>
        <taxon>Chelicerata</taxon>
        <taxon>Arachnida</taxon>
        <taxon>Acari</taxon>
        <taxon>Parasitiformes</taxon>
        <taxon>Mesostigmata</taxon>
        <taxon>Gamasina</taxon>
        <taxon>Dermanyssoidea</taxon>
        <taxon>Varroidae</taxon>
        <taxon>Varroa</taxon>
    </lineage>
</organism>
<dbReference type="PANTHER" id="PTHR13799">
    <property type="entry name" value="NGG1 INTERACTING FACTOR 3"/>
    <property type="match status" value="1"/>
</dbReference>
<evidence type="ECO:0000256" key="1">
    <source>
        <dbReference type="ARBA" id="ARBA00006964"/>
    </source>
</evidence>
<dbReference type="FunFam" id="3.40.1390.30:FF:000001">
    <property type="entry name" value="GTP cyclohydrolase 1 type 2"/>
    <property type="match status" value="1"/>
</dbReference>
<keyword evidence="3" id="KW-0479">Metal-binding</keyword>
<feature type="binding site" evidence="3">
    <location>
        <position position="143"/>
    </location>
    <ligand>
        <name>a divalent metal cation</name>
        <dbReference type="ChEBI" id="CHEBI:60240"/>
        <label>1</label>
    </ligand>
</feature>
<feature type="binding site" evidence="3">
    <location>
        <position position="279"/>
    </location>
    <ligand>
        <name>a divalent metal cation</name>
        <dbReference type="ChEBI" id="CHEBI:60240"/>
        <label>1</label>
    </ligand>
</feature>
<evidence type="ECO:0000313" key="5">
    <source>
        <dbReference type="Proteomes" id="UP000594260"/>
    </source>
</evidence>
<keyword evidence="5" id="KW-1185">Reference proteome</keyword>
<dbReference type="Pfam" id="PF01784">
    <property type="entry name" value="DUF34_NIF3"/>
    <property type="match status" value="1"/>
</dbReference>
<dbReference type="EnsemblMetazoa" id="XM_022817147">
    <property type="protein sequence ID" value="XP_022672882"/>
    <property type="gene ID" value="LOC111255313"/>
</dbReference>
<dbReference type="NCBIfam" id="TIGR00486">
    <property type="entry name" value="YbgI_SA1388"/>
    <property type="match status" value="1"/>
</dbReference>
<dbReference type="RefSeq" id="XP_022672882.1">
    <property type="nucleotide sequence ID" value="XM_022817147.1"/>
</dbReference>
<dbReference type="InterPro" id="IPR002678">
    <property type="entry name" value="DUF34/NIF3"/>
</dbReference>
<dbReference type="Proteomes" id="UP000594260">
    <property type="component" value="Unplaced"/>
</dbReference>
<evidence type="ECO:0000256" key="3">
    <source>
        <dbReference type="PIRSR" id="PIRSR602678-1"/>
    </source>
</evidence>
<dbReference type="SUPFAM" id="SSF102705">
    <property type="entry name" value="NIF3 (NGG1p interacting factor 3)-like"/>
    <property type="match status" value="1"/>
</dbReference>
<dbReference type="InterPro" id="IPR036069">
    <property type="entry name" value="DUF34/NIF3_sf"/>
</dbReference>
<comment type="similarity">
    <text evidence="1">Belongs to the GTP cyclohydrolase I type 2/NIF3 family.</text>
</comment>
<dbReference type="AlphaFoldDB" id="A0A7M7KW32"/>
<evidence type="ECO:0000313" key="4">
    <source>
        <dbReference type="EnsemblMetazoa" id="XP_022672882"/>
    </source>
</evidence>
<dbReference type="Gene3D" id="3.40.1390.30">
    <property type="entry name" value="NIF3 (NGG1p interacting factor 3)-like"/>
    <property type="match status" value="1"/>
</dbReference>
<accession>A0A7M7KW32</accession>
<reference evidence="4" key="1">
    <citation type="submission" date="2021-01" db="UniProtKB">
        <authorList>
            <consortium name="EnsemblMetazoa"/>
        </authorList>
    </citation>
    <scope>IDENTIFICATION</scope>
</reference>
<protein>
    <recommendedName>
        <fullName evidence="2">NIF3-like protein 1</fullName>
    </recommendedName>
</protein>
<name>A0A7M7KW32_VARDE</name>
<sequence>MSFRHSTDGRWYHSKSIPKSANYTANHQYSCIAPVKLAAAMELSKVVGFLRRFAPIELAETWDNVGLLLEPTVCRVQKVLLTNDLTESVVDEAVNSKANLIVSYHPLIFFPVKRICQDTWKSRIIVRCLENRIAVYSPHTSWDHVHGGVNDWLAKAFNQHPLKIDDIQQLKALPQDLPEGFPGAGIGRKLTLEKPVSFEDALRMVKQHVRLERVRVARPLQVKQIQHIGLCAGSGVSLMRLVPHGTFDLILTGEMSHHDTLDFVQNGSYVILCEHSNTERGFLREFKGVLEEELHLEVEVSTVDRDPLNVE</sequence>
<dbReference type="PANTHER" id="PTHR13799:SF13">
    <property type="entry name" value="NIF3-LIKE PROTEIN 1"/>
    <property type="match status" value="1"/>
</dbReference>
<feature type="binding site" evidence="3">
    <location>
        <position position="275"/>
    </location>
    <ligand>
        <name>a divalent metal cation</name>
        <dbReference type="ChEBI" id="CHEBI:60240"/>
        <label>1</label>
    </ligand>
</feature>
<dbReference type="GO" id="GO:0005739">
    <property type="term" value="C:mitochondrion"/>
    <property type="evidence" value="ECO:0007669"/>
    <property type="project" value="TreeGrafter"/>
</dbReference>
<proteinExistence type="inferred from homology"/>
<dbReference type="GeneID" id="111255313"/>
<dbReference type="GO" id="GO:0046872">
    <property type="term" value="F:metal ion binding"/>
    <property type="evidence" value="ECO:0007669"/>
    <property type="project" value="UniProtKB-KW"/>
</dbReference>
<feature type="binding site" evidence="3">
    <location>
        <position position="105"/>
    </location>
    <ligand>
        <name>a divalent metal cation</name>
        <dbReference type="ChEBI" id="CHEBI:60240"/>
        <label>1</label>
    </ligand>
</feature>
<evidence type="ECO:0000256" key="2">
    <source>
        <dbReference type="ARBA" id="ARBA00019069"/>
    </source>
</evidence>